<keyword evidence="1" id="KW-1133">Transmembrane helix</keyword>
<feature type="transmembrane region" description="Helical" evidence="1">
    <location>
        <begin position="55"/>
        <end position="73"/>
    </location>
</feature>
<protein>
    <submittedName>
        <fullName evidence="2">Uncharacterized protein</fullName>
    </submittedName>
</protein>
<sequence length="156" mass="17033">MMLHTRRIGAFFSGLALYCAAMLMSRLLAELLGPNDLFYVFGGRDSASRIMGESLVYALPVFVLALGWSYLTVRPQRRGRRPTTAACIWGMGVAWLGWLFYGVFAAAQMPHYSSLSLTAMLLSSLVPPLWGLLNMVAALAGVVTAGSLARRFRPQG</sequence>
<organism evidence="2 3">
    <name type="scientific">Roseateles asaccharophilus</name>
    <dbReference type="NCBI Taxonomy" id="582607"/>
    <lineage>
        <taxon>Bacteria</taxon>
        <taxon>Pseudomonadati</taxon>
        <taxon>Pseudomonadota</taxon>
        <taxon>Betaproteobacteria</taxon>
        <taxon>Burkholderiales</taxon>
        <taxon>Sphaerotilaceae</taxon>
        <taxon>Roseateles</taxon>
    </lineage>
</organism>
<keyword evidence="1" id="KW-0812">Transmembrane</keyword>
<keyword evidence="1" id="KW-0472">Membrane</keyword>
<proteinExistence type="predicted"/>
<dbReference type="Proteomes" id="UP000295357">
    <property type="component" value="Unassembled WGS sequence"/>
</dbReference>
<dbReference type="EMBL" id="SNXE01000001">
    <property type="protein sequence ID" value="TDP13044.1"/>
    <property type="molecule type" value="Genomic_DNA"/>
</dbReference>
<comment type="caution">
    <text evidence="2">The sequence shown here is derived from an EMBL/GenBank/DDBJ whole genome shotgun (WGS) entry which is preliminary data.</text>
</comment>
<feature type="transmembrane region" description="Helical" evidence="1">
    <location>
        <begin position="85"/>
        <end position="109"/>
    </location>
</feature>
<dbReference type="OrthoDB" id="8905931at2"/>
<evidence type="ECO:0000313" key="2">
    <source>
        <dbReference type="EMBL" id="TDP13044.1"/>
    </source>
</evidence>
<dbReference type="RefSeq" id="WP_133601960.1">
    <property type="nucleotide sequence ID" value="NZ_JAUFPJ010000001.1"/>
</dbReference>
<accession>A0A4R6NFK8</accession>
<name>A0A4R6NFK8_9BURK</name>
<feature type="transmembrane region" description="Helical" evidence="1">
    <location>
        <begin position="129"/>
        <end position="149"/>
    </location>
</feature>
<keyword evidence="3" id="KW-1185">Reference proteome</keyword>
<gene>
    <name evidence="2" type="ORF">DFR39_101518</name>
</gene>
<dbReference type="AlphaFoldDB" id="A0A4R6NFK8"/>
<evidence type="ECO:0000313" key="3">
    <source>
        <dbReference type="Proteomes" id="UP000295357"/>
    </source>
</evidence>
<evidence type="ECO:0000256" key="1">
    <source>
        <dbReference type="SAM" id="Phobius"/>
    </source>
</evidence>
<reference evidence="2 3" key="1">
    <citation type="submission" date="2019-03" db="EMBL/GenBank/DDBJ databases">
        <title>Genomic Encyclopedia of Type Strains, Phase IV (KMG-IV): sequencing the most valuable type-strain genomes for metagenomic binning, comparative biology and taxonomic classification.</title>
        <authorList>
            <person name="Goeker M."/>
        </authorList>
    </citation>
    <scope>NUCLEOTIDE SEQUENCE [LARGE SCALE GENOMIC DNA]</scope>
    <source>
        <strain evidence="2 3">DSM 25082</strain>
    </source>
</reference>